<keyword evidence="3" id="KW-1185">Reference proteome</keyword>
<gene>
    <name evidence="2" type="ORF">CEXT_677071</name>
</gene>
<protein>
    <submittedName>
        <fullName evidence="2">Uncharacterized protein</fullName>
    </submittedName>
</protein>
<dbReference type="EMBL" id="BPLR01003444">
    <property type="protein sequence ID" value="GIX84636.1"/>
    <property type="molecule type" value="Genomic_DNA"/>
</dbReference>
<sequence>MQGHLAAWRGCLKFPKYCAKPREVQNVNKGFTSRKTTTNFSLRGRRPQQNQEVKKNNKPTLHAPENELGPSLIEKAVYVLKEFIAIFDSLGGIENAYNIMKNSKDPFQKVMNVNKD</sequence>
<evidence type="ECO:0000313" key="2">
    <source>
        <dbReference type="EMBL" id="GIX84636.1"/>
    </source>
</evidence>
<proteinExistence type="predicted"/>
<dbReference type="Proteomes" id="UP001054945">
    <property type="component" value="Unassembled WGS sequence"/>
</dbReference>
<organism evidence="2 3">
    <name type="scientific">Caerostris extrusa</name>
    <name type="common">Bark spider</name>
    <name type="synonym">Caerostris bankana</name>
    <dbReference type="NCBI Taxonomy" id="172846"/>
    <lineage>
        <taxon>Eukaryota</taxon>
        <taxon>Metazoa</taxon>
        <taxon>Ecdysozoa</taxon>
        <taxon>Arthropoda</taxon>
        <taxon>Chelicerata</taxon>
        <taxon>Arachnida</taxon>
        <taxon>Araneae</taxon>
        <taxon>Araneomorphae</taxon>
        <taxon>Entelegynae</taxon>
        <taxon>Araneoidea</taxon>
        <taxon>Araneidae</taxon>
        <taxon>Caerostris</taxon>
    </lineage>
</organism>
<name>A0AAV4NL10_CAEEX</name>
<reference evidence="2 3" key="1">
    <citation type="submission" date="2021-06" db="EMBL/GenBank/DDBJ databases">
        <title>Caerostris extrusa draft genome.</title>
        <authorList>
            <person name="Kono N."/>
            <person name="Arakawa K."/>
        </authorList>
    </citation>
    <scope>NUCLEOTIDE SEQUENCE [LARGE SCALE GENOMIC DNA]</scope>
</reference>
<evidence type="ECO:0000313" key="3">
    <source>
        <dbReference type="Proteomes" id="UP001054945"/>
    </source>
</evidence>
<evidence type="ECO:0000256" key="1">
    <source>
        <dbReference type="SAM" id="MobiDB-lite"/>
    </source>
</evidence>
<feature type="compositionally biased region" description="Polar residues" evidence="1">
    <location>
        <begin position="29"/>
        <end position="51"/>
    </location>
</feature>
<accession>A0AAV4NL10</accession>
<comment type="caution">
    <text evidence="2">The sequence shown here is derived from an EMBL/GenBank/DDBJ whole genome shotgun (WGS) entry which is preliminary data.</text>
</comment>
<feature type="region of interest" description="Disordered" evidence="1">
    <location>
        <begin position="29"/>
        <end position="66"/>
    </location>
</feature>
<dbReference type="AlphaFoldDB" id="A0AAV4NL10"/>